<dbReference type="InterPro" id="IPR008969">
    <property type="entry name" value="CarboxyPept-like_regulatory"/>
</dbReference>
<keyword evidence="8 15" id="KW-0675">Receptor</keyword>
<evidence type="ECO:0000256" key="12">
    <source>
        <dbReference type="SAM" id="SignalP"/>
    </source>
</evidence>
<reference evidence="15 16" key="1">
    <citation type="submission" date="2019-02" db="EMBL/GenBank/DDBJ databases">
        <title>Pedobacter sp. RP-1-14 sp. nov., isolated from Arctic soil.</title>
        <authorList>
            <person name="Dahal R.H."/>
        </authorList>
    </citation>
    <scope>NUCLEOTIDE SEQUENCE [LARGE SCALE GENOMIC DNA]</scope>
    <source>
        <strain evidence="15 16">RP-1-14</strain>
    </source>
</reference>
<dbReference type="InterPro" id="IPR023997">
    <property type="entry name" value="TonB-dep_OMP_SusC/RagA_CS"/>
</dbReference>
<sequence>MSKRITQIFLIAIMLMLPAAMMAQTVNVTGKITDQSDGTPLPGVTIKVQGTNIGTSTDASGNFSIQVAIGAKLVISSVGMIMKTISVTSPGPLEIKMAQDAEALGEVVVVGYGTQKKSVVTGAISSVKAADLDNQPVTRIEQSLQGRTSGLTIASNSGQPGAASTVRLRGFTSFGNGKNEPLWVVDGVVIDNGGIGYLNQDDIESLEVLKDAASAAIYGTRAAAGVILITTKKGKAGAIDINYSNYFGTQAPAKKLDLLNATQYATLRNQAFSNNAANAGKPLPFPDAASLGEGTDWQDIAFNNSANKQIHEFNVSGGNEKVTFFSSFSYYDIEGIVASPISKANRANVRINSTYKPAKWISFGENLGYAHGVNSGVGETNREYGGVLSSAINLDPITPAIITDPASQAAFFPAAPIGGAPASAAYKAALRDSQGRFYGVSPYVANEMRNPLAYIQSRLGNYGWDHNIIGNVFLDLEPIKGLKFHSSLGTKLSFYGGDSFNPTTYFNTSSSIQPNSFQRVNNYLINWNLENTLSYNHVYNKHNITLLVGHGEYKDNNARGTTVTYSNIPATRFNEASFRFPTLPANRTSEGRDGTDHRINSLFSRIQYNYDEKYLFTALIRRDGSSRFGANNQYGFFPSASVGWVPTLESFFPENSVVNFLKIRASYGVTGNDGIGDFAFVPLVDAGGQRNYTFGTSNVESIVLGYSPAAPANPDLKWEETSQLDIGFDATLLQNLSLTVDVYNKKTKGILQNPPIPGYAGYGSFAQNIADIENKGLEFELGYRKKFGELDFGLNGNVSFYKNKVTKLIAGTTFLNDNNATFQTLGDITRTGLDRAYNQFFGYETLGIFQSQAEVDAHLGADGVTKLQPNSKPGDLKYANLQEDNTINGDDRTYLGNPNPTMSYGLTLNLGYKNFDLTAFGSGAGGNKIFQGLRRLDIATSNYQEKYLDAWTPTNTAAKLPRLSEGEATNNYTRFTSLYLEDGDYFRLRTLQLGYSFPTSIMNKVKIKKLRVYVLAENLFTSTKYSGYDPELGVSADSGGGAVYSVDRGVYPQARTFLFGLNVGF</sequence>
<dbReference type="SUPFAM" id="SSF56935">
    <property type="entry name" value="Porins"/>
    <property type="match status" value="1"/>
</dbReference>
<evidence type="ECO:0000256" key="8">
    <source>
        <dbReference type="ARBA" id="ARBA00023170"/>
    </source>
</evidence>
<dbReference type="Pfam" id="PF13715">
    <property type="entry name" value="CarbopepD_reg_2"/>
    <property type="match status" value="1"/>
</dbReference>
<evidence type="ECO:0000256" key="11">
    <source>
        <dbReference type="RuleBase" id="RU003357"/>
    </source>
</evidence>
<gene>
    <name evidence="15" type="ORF">EZ437_14050</name>
</gene>
<dbReference type="GO" id="GO:0015344">
    <property type="term" value="F:siderophore uptake transmembrane transporter activity"/>
    <property type="evidence" value="ECO:0007669"/>
    <property type="project" value="TreeGrafter"/>
</dbReference>
<dbReference type="AlphaFoldDB" id="A0A4R0NLE5"/>
<evidence type="ECO:0000256" key="6">
    <source>
        <dbReference type="ARBA" id="ARBA00023077"/>
    </source>
</evidence>
<keyword evidence="9 10" id="KW-0998">Cell outer membrane</keyword>
<accession>A0A4R0NLE5</accession>
<protein>
    <submittedName>
        <fullName evidence="15">TonB-dependent receptor</fullName>
    </submittedName>
</protein>
<keyword evidence="5 12" id="KW-0732">Signal</keyword>
<evidence type="ECO:0000256" key="9">
    <source>
        <dbReference type="ARBA" id="ARBA00023237"/>
    </source>
</evidence>
<dbReference type="Gene3D" id="2.170.130.10">
    <property type="entry name" value="TonB-dependent receptor, plug domain"/>
    <property type="match status" value="1"/>
</dbReference>
<dbReference type="Pfam" id="PF07715">
    <property type="entry name" value="Plug"/>
    <property type="match status" value="1"/>
</dbReference>
<evidence type="ECO:0000313" key="16">
    <source>
        <dbReference type="Proteomes" id="UP000293347"/>
    </source>
</evidence>
<evidence type="ECO:0000313" key="15">
    <source>
        <dbReference type="EMBL" id="TCD00343.1"/>
    </source>
</evidence>
<keyword evidence="2 10" id="KW-0813">Transport</keyword>
<evidence type="ECO:0000256" key="4">
    <source>
        <dbReference type="ARBA" id="ARBA00022692"/>
    </source>
</evidence>
<dbReference type="OrthoDB" id="9768177at2"/>
<comment type="caution">
    <text evidence="15">The sequence shown here is derived from an EMBL/GenBank/DDBJ whole genome shotgun (WGS) entry which is preliminary data.</text>
</comment>
<evidence type="ECO:0000256" key="2">
    <source>
        <dbReference type="ARBA" id="ARBA00022448"/>
    </source>
</evidence>
<dbReference type="NCBIfam" id="TIGR04056">
    <property type="entry name" value="OMP_RagA_SusC"/>
    <property type="match status" value="1"/>
</dbReference>
<organism evidence="15 16">
    <name type="scientific">Pedobacter psychroterrae</name>
    <dbReference type="NCBI Taxonomy" id="2530453"/>
    <lineage>
        <taxon>Bacteria</taxon>
        <taxon>Pseudomonadati</taxon>
        <taxon>Bacteroidota</taxon>
        <taxon>Sphingobacteriia</taxon>
        <taxon>Sphingobacteriales</taxon>
        <taxon>Sphingobacteriaceae</taxon>
        <taxon>Pedobacter</taxon>
    </lineage>
</organism>
<comment type="subcellular location">
    <subcellularLocation>
        <location evidence="1 10">Cell outer membrane</location>
        <topology evidence="1 10">Multi-pass membrane protein</topology>
    </subcellularLocation>
</comment>
<dbReference type="InterPro" id="IPR000531">
    <property type="entry name" value="Beta-barrel_TonB"/>
</dbReference>
<dbReference type="SUPFAM" id="SSF49464">
    <property type="entry name" value="Carboxypeptidase regulatory domain-like"/>
    <property type="match status" value="1"/>
</dbReference>
<feature type="domain" description="TonB-dependent receptor-like beta-barrel" evidence="13">
    <location>
        <begin position="452"/>
        <end position="920"/>
    </location>
</feature>
<evidence type="ECO:0000256" key="7">
    <source>
        <dbReference type="ARBA" id="ARBA00023136"/>
    </source>
</evidence>
<evidence type="ECO:0000259" key="14">
    <source>
        <dbReference type="Pfam" id="PF07715"/>
    </source>
</evidence>
<dbReference type="PANTHER" id="PTHR30069:SF29">
    <property type="entry name" value="HEMOGLOBIN AND HEMOGLOBIN-HAPTOGLOBIN-BINDING PROTEIN 1-RELATED"/>
    <property type="match status" value="1"/>
</dbReference>
<feature type="signal peptide" evidence="12">
    <location>
        <begin position="1"/>
        <end position="22"/>
    </location>
</feature>
<dbReference type="PROSITE" id="PS52016">
    <property type="entry name" value="TONB_DEPENDENT_REC_3"/>
    <property type="match status" value="1"/>
</dbReference>
<dbReference type="InterPro" id="IPR012910">
    <property type="entry name" value="Plug_dom"/>
</dbReference>
<dbReference type="Proteomes" id="UP000293347">
    <property type="component" value="Unassembled WGS sequence"/>
</dbReference>
<dbReference type="InterPro" id="IPR039426">
    <property type="entry name" value="TonB-dep_rcpt-like"/>
</dbReference>
<dbReference type="InterPro" id="IPR037066">
    <property type="entry name" value="Plug_dom_sf"/>
</dbReference>
<evidence type="ECO:0000259" key="13">
    <source>
        <dbReference type="Pfam" id="PF00593"/>
    </source>
</evidence>
<keyword evidence="4 10" id="KW-0812">Transmembrane</keyword>
<dbReference type="InterPro" id="IPR023996">
    <property type="entry name" value="TonB-dep_OMP_SusC/RagA"/>
</dbReference>
<dbReference type="InterPro" id="IPR036942">
    <property type="entry name" value="Beta-barrel_TonB_sf"/>
</dbReference>
<dbReference type="Gene3D" id="2.40.170.20">
    <property type="entry name" value="TonB-dependent receptor, beta-barrel domain"/>
    <property type="match status" value="1"/>
</dbReference>
<keyword evidence="7 10" id="KW-0472">Membrane</keyword>
<proteinExistence type="inferred from homology"/>
<dbReference type="Gene3D" id="2.60.40.1120">
    <property type="entry name" value="Carboxypeptidase-like, regulatory domain"/>
    <property type="match status" value="1"/>
</dbReference>
<comment type="similarity">
    <text evidence="10 11">Belongs to the TonB-dependent receptor family.</text>
</comment>
<evidence type="ECO:0000256" key="3">
    <source>
        <dbReference type="ARBA" id="ARBA00022452"/>
    </source>
</evidence>
<dbReference type="RefSeq" id="WP_131596692.1">
    <property type="nucleotide sequence ID" value="NZ_SJSL01000003.1"/>
</dbReference>
<evidence type="ECO:0000256" key="1">
    <source>
        <dbReference type="ARBA" id="ARBA00004571"/>
    </source>
</evidence>
<evidence type="ECO:0000256" key="10">
    <source>
        <dbReference type="PROSITE-ProRule" id="PRU01360"/>
    </source>
</evidence>
<dbReference type="GO" id="GO:0044718">
    <property type="term" value="P:siderophore transmembrane transport"/>
    <property type="evidence" value="ECO:0007669"/>
    <property type="project" value="TreeGrafter"/>
</dbReference>
<feature type="chain" id="PRO_5020832335" evidence="12">
    <location>
        <begin position="23"/>
        <end position="1065"/>
    </location>
</feature>
<keyword evidence="6 11" id="KW-0798">TonB box</keyword>
<dbReference type="PANTHER" id="PTHR30069">
    <property type="entry name" value="TONB-DEPENDENT OUTER MEMBRANE RECEPTOR"/>
    <property type="match status" value="1"/>
</dbReference>
<dbReference type="GO" id="GO:0009279">
    <property type="term" value="C:cell outer membrane"/>
    <property type="evidence" value="ECO:0007669"/>
    <property type="project" value="UniProtKB-SubCell"/>
</dbReference>
<evidence type="ECO:0000256" key="5">
    <source>
        <dbReference type="ARBA" id="ARBA00022729"/>
    </source>
</evidence>
<dbReference type="NCBIfam" id="TIGR04057">
    <property type="entry name" value="SusC_RagA_signa"/>
    <property type="match status" value="1"/>
</dbReference>
<dbReference type="EMBL" id="SJSL01000003">
    <property type="protein sequence ID" value="TCD00343.1"/>
    <property type="molecule type" value="Genomic_DNA"/>
</dbReference>
<keyword evidence="3 10" id="KW-1134">Transmembrane beta strand</keyword>
<name>A0A4R0NLE5_9SPHI</name>
<dbReference type="Pfam" id="PF00593">
    <property type="entry name" value="TonB_dep_Rec_b-barrel"/>
    <property type="match status" value="1"/>
</dbReference>
<feature type="domain" description="TonB-dependent receptor plug" evidence="14">
    <location>
        <begin position="118"/>
        <end position="226"/>
    </location>
</feature>
<keyword evidence="16" id="KW-1185">Reference proteome</keyword>